<dbReference type="AlphaFoldDB" id="A0A8J8AXM0"/>
<proteinExistence type="predicted"/>
<dbReference type="EMBL" id="JAGQFT010000037">
    <property type="protein sequence ID" value="MBR0562175.1"/>
    <property type="molecule type" value="Genomic_DNA"/>
</dbReference>
<dbReference type="RefSeq" id="WP_211926121.1">
    <property type="nucleotide sequence ID" value="NZ_JAGQFT020000010.1"/>
</dbReference>
<name>A0A8J8AXM0_9GAMM</name>
<protein>
    <submittedName>
        <fullName evidence="2">Uncharacterized protein</fullName>
    </submittedName>
</protein>
<dbReference type="EMBL" id="JAGQFT020000010">
    <property type="protein sequence ID" value="MBS7458279.1"/>
    <property type="molecule type" value="Genomic_DNA"/>
</dbReference>
<sequence length="179" mass="19879">MILTHGGLEGMMMASMLKVILVALALPVVGAIAFAAEDEGVRVRAEDPAAFSAQKERIEREIRGGKTYAEIGTEQLRDVRSRLDRMGELLAERGSVHELTEPEKIAFFNDQEAVNTILTQAAEDSRLVCRREHKVGSRMPVNECYTVAERRRAQIEASNQQADFIKRGEPRGTLGERGL</sequence>
<evidence type="ECO:0000256" key="1">
    <source>
        <dbReference type="SAM" id="MobiDB-lite"/>
    </source>
</evidence>
<dbReference type="Proteomes" id="UP000675747">
    <property type="component" value="Unassembled WGS sequence"/>
</dbReference>
<evidence type="ECO:0000313" key="3">
    <source>
        <dbReference type="EMBL" id="MBS7458279.1"/>
    </source>
</evidence>
<reference evidence="2" key="2">
    <citation type="submission" date="2021-04" db="EMBL/GenBank/DDBJ databases">
        <authorList>
            <person name="Karlyshev A.V."/>
        </authorList>
    </citation>
    <scope>NUCLEOTIDE SEQUENCE</scope>
    <source>
        <strain evidence="2">LMG 29479</strain>
    </source>
</reference>
<gene>
    <name evidence="3" type="ORF">KB893_014155</name>
    <name evidence="2" type="ORF">KB893_06550</name>
</gene>
<comment type="caution">
    <text evidence="2">The sequence shown here is derived from an EMBL/GenBank/DDBJ whole genome shotgun (WGS) entry which is preliminary data.</text>
</comment>
<reference evidence="3 4" key="1">
    <citation type="journal article" date="2021" name="Microbiol. Resour. Announc.">
        <title>Draft Genome Sequence of Coralloluteibacterium stylophorae LMG 29479T.</title>
        <authorList>
            <person name="Karlyshev A.V."/>
            <person name="Kudryashova E.B."/>
            <person name="Ariskina E.V."/>
            <person name="Conroy A.P."/>
            <person name="Abidueva E.Y."/>
        </authorList>
    </citation>
    <scope>NUCLEOTIDE SEQUENCE [LARGE SCALE GENOMIC DNA]</scope>
    <source>
        <strain evidence="3 4">LMG 29479</strain>
    </source>
</reference>
<feature type="region of interest" description="Disordered" evidence="1">
    <location>
        <begin position="159"/>
        <end position="179"/>
    </location>
</feature>
<keyword evidence="4" id="KW-1185">Reference proteome</keyword>
<accession>A0A8J8AXM0</accession>
<evidence type="ECO:0000313" key="4">
    <source>
        <dbReference type="Proteomes" id="UP000675747"/>
    </source>
</evidence>
<evidence type="ECO:0000313" key="2">
    <source>
        <dbReference type="EMBL" id="MBR0562175.1"/>
    </source>
</evidence>
<organism evidence="2">
    <name type="scientific">Coralloluteibacterium stylophorae</name>
    <dbReference type="NCBI Taxonomy" id="1776034"/>
    <lineage>
        <taxon>Bacteria</taxon>
        <taxon>Pseudomonadati</taxon>
        <taxon>Pseudomonadota</taxon>
        <taxon>Gammaproteobacteria</taxon>
        <taxon>Lysobacterales</taxon>
        <taxon>Lysobacteraceae</taxon>
        <taxon>Coralloluteibacterium</taxon>
    </lineage>
</organism>